<evidence type="ECO:0000256" key="1">
    <source>
        <dbReference type="SAM" id="MobiDB-lite"/>
    </source>
</evidence>
<comment type="caution">
    <text evidence="2">The sequence shown here is derived from an EMBL/GenBank/DDBJ whole genome shotgun (WGS) entry which is preliminary data.</text>
</comment>
<feature type="non-terminal residue" evidence="2">
    <location>
        <position position="1"/>
    </location>
</feature>
<gene>
    <name evidence="2" type="ORF">H010_17166</name>
</gene>
<evidence type="ECO:0000313" key="3">
    <source>
        <dbReference type="Proteomes" id="UP001152876"/>
    </source>
</evidence>
<organism evidence="2 3">
    <name type="scientific">Hydrogenophaga taeniospiralis CCUG 15921</name>
    <dbReference type="NCBI Taxonomy" id="1281780"/>
    <lineage>
        <taxon>Bacteria</taxon>
        <taxon>Pseudomonadati</taxon>
        <taxon>Pseudomonadota</taxon>
        <taxon>Betaproteobacteria</taxon>
        <taxon>Burkholderiales</taxon>
        <taxon>Comamonadaceae</taxon>
        <taxon>Hydrogenophaga</taxon>
    </lineage>
</organism>
<feature type="region of interest" description="Disordered" evidence="1">
    <location>
        <begin position="1"/>
        <end position="42"/>
    </location>
</feature>
<evidence type="ECO:0000313" key="2">
    <source>
        <dbReference type="EMBL" id="MDG5976995.1"/>
    </source>
</evidence>
<name>A0A9X4NZ14_9BURK</name>
<dbReference type="RefSeq" id="WP_279338539.1">
    <property type="nucleotide sequence ID" value="NZ_AOGK01000016.1"/>
</dbReference>
<feature type="region of interest" description="Disordered" evidence="1">
    <location>
        <begin position="140"/>
        <end position="159"/>
    </location>
</feature>
<feature type="compositionally biased region" description="Low complexity" evidence="1">
    <location>
        <begin position="15"/>
        <end position="39"/>
    </location>
</feature>
<protein>
    <submittedName>
        <fullName evidence="2">Uncharacterized protein</fullName>
    </submittedName>
</protein>
<keyword evidence="3" id="KW-1185">Reference proteome</keyword>
<proteinExistence type="predicted"/>
<dbReference type="AlphaFoldDB" id="A0A9X4NZ14"/>
<reference evidence="2" key="1">
    <citation type="submission" date="2013-01" db="EMBL/GenBank/DDBJ databases">
        <title>Genome draft of Hydrogenophaga taeniospiralis 2K1.</title>
        <authorList>
            <person name="Gomila M."/>
            <person name="Lalucat J."/>
        </authorList>
    </citation>
    <scope>NUCLEOTIDE SEQUENCE</scope>
    <source>
        <strain evidence="2">CCUG 15921</strain>
    </source>
</reference>
<dbReference type="Proteomes" id="UP001152876">
    <property type="component" value="Unassembled WGS sequence"/>
</dbReference>
<sequence>PSASPAPGGPGQGAEGSAPPWAVSSPQAQAGGPGAPALTREQRRQIRTQIRAKVNELLSKGPQLSLAETQGLLDDIEKLGQGQFDPRYFQVMRQMIQHSVQTQRLSAELNRIAQSTAPKDVARRQAILGELREIGDHMAKGAQTMQSYSRDLLAGQQKP</sequence>
<dbReference type="EMBL" id="AOGK01000016">
    <property type="protein sequence ID" value="MDG5976995.1"/>
    <property type="molecule type" value="Genomic_DNA"/>
</dbReference>
<accession>A0A9X4NZ14</accession>